<organism evidence="2 3">
    <name type="scientific">Parasponia andersonii</name>
    <name type="common">Sponia andersonii</name>
    <dbReference type="NCBI Taxonomy" id="3476"/>
    <lineage>
        <taxon>Eukaryota</taxon>
        <taxon>Viridiplantae</taxon>
        <taxon>Streptophyta</taxon>
        <taxon>Embryophyta</taxon>
        <taxon>Tracheophyta</taxon>
        <taxon>Spermatophyta</taxon>
        <taxon>Magnoliopsida</taxon>
        <taxon>eudicotyledons</taxon>
        <taxon>Gunneridae</taxon>
        <taxon>Pentapetalae</taxon>
        <taxon>rosids</taxon>
        <taxon>fabids</taxon>
        <taxon>Rosales</taxon>
        <taxon>Cannabaceae</taxon>
        <taxon>Parasponia</taxon>
    </lineage>
</organism>
<protein>
    <submittedName>
        <fullName evidence="2">Uncharacterized protein</fullName>
    </submittedName>
</protein>
<gene>
    <name evidence="2" type="ORF">PanWU01x14_262650</name>
</gene>
<dbReference type="Proteomes" id="UP000237105">
    <property type="component" value="Unassembled WGS sequence"/>
</dbReference>
<proteinExistence type="predicted"/>
<feature type="region of interest" description="Disordered" evidence="1">
    <location>
        <begin position="13"/>
        <end position="48"/>
    </location>
</feature>
<evidence type="ECO:0000313" key="3">
    <source>
        <dbReference type="Proteomes" id="UP000237105"/>
    </source>
</evidence>
<keyword evidence="3" id="KW-1185">Reference proteome</keyword>
<evidence type="ECO:0000256" key="1">
    <source>
        <dbReference type="SAM" id="MobiDB-lite"/>
    </source>
</evidence>
<accession>A0A2P5B847</accession>
<dbReference type="EMBL" id="JXTB01000340">
    <property type="protein sequence ID" value="PON44977.1"/>
    <property type="molecule type" value="Genomic_DNA"/>
</dbReference>
<dbReference type="AlphaFoldDB" id="A0A2P5B847"/>
<comment type="caution">
    <text evidence="2">The sequence shown here is derived from an EMBL/GenBank/DDBJ whole genome shotgun (WGS) entry which is preliminary data.</text>
</comment>
<sequence length="173" mass="19431">MVSNLSANFLFPKERRKSPSRRQPLSGRADHWRSSPMLPRTSADQLQGTGVALRRQRTRNNRFSFFVAGEDSGIHSTSNRSRGGDHSFESVVSIARQVAWLRLVVLFLLGLRNPSFRMDIRSFTLPSIQVVGYVNLVGSKGSARVIGLYVYIVKDTQSSGVVYLWPGRNHIVN</sequence>
<name>A0A2P5B847_PARAD</name>
<evidence type="ECO:0000313" key="2">
    <source>
        <dbReference type="EMBL" id="PON44977.1"/>
    </source>
</evidence>
<reference evidence="3" key="1">
    <citation type="submission" date="2016-06" db="EMBL/GenBank/DDBJ databases">
        <title>Parallel loss of symbiosis genes in relatives of nitrogen-fixing non-legume Parasponia.</title>
        <authorList>
            <person name="Van Velzen R."/>
            <person name="Holmer R."/>
            <person name="Bu F."/>
            <person name="Rutten L."/>
            <person name="Van Zeijl A."/>
            <person name="Liu W."/>
            <person name="Santuari L."/>
            <person name="Cao Q."/>
            <person name="Sharma T."/>
            <person name="Shen D."/>
            <person name="Roswanjaya Y."/>
            <person name="Wardhani T."/>
            <person name="Kalhor M.S."/>
            <person name="Jansen J."/>
            <person name="Van den Hoogen J."/>
            <person name="Gungor B."/>
            <person name="Hartog M."/>
            <person name="Hontelez J."/>
            <person name="Verver J."/>
            <person name="Yang W.-C."/>
            <person name="Schijlen E."/>
            <person name="Repin R."/>
            <person name="Schilthuizen M."/>
            <person name="Schranz E."/>
            <person name="Heidstra R."/>
            <person name="Miyata K."/>
            <person name="Fedorova E."/>
            <person name="Kohlen W."/>
            <person name="Bisseling T."/>
            <person name="Smit S."/>
            <person name="Geurts R."/>
        </authorList>
    </citation>
    <scope>NUCLEOTIDE SEQUENCE [LARGE SCALE GENOMIC DNA]</scope>
    <source>
        <strain evidence="3">cv. WU1-14</strain>
    </source>
</reference>